<feature type="region of interest" description="Disordered" evidence="1">
    <location>
        <begin position="1"/>
        <end position="27"/>
    </location>
</feature>
<organism evidence="2 3">
    <name type="scientific">Setaria viridis</name>
    <name type="common">Green bristlegrass</name>
    <name type="synonym">Setaria italica subsp. viridis</name>
    <dbReference type="NCBI Taxonomy" id="4556"/>
    <lineage>
        <taxon>Eukaryota</taxon>
        <taxon>Viridiplantae</taxon>
        <taxon>Streptophyta</taxon>
        <taxon>Embryophyta</taxon>
        <taxon>Tracheophyta</taxon>
        <taxon>Spermatophyta</taxon>
        <taxon>Magnoliopsida</taxon>
        <taxon>Liliopsida</taxon>
        <taxon>Poales</taxon>
        <taxon>Poaceae</taxon>
        <taxon>PACMAD clade</taxon>
        <taxon>Panicoideae</taxon>
        <taxon>Panicodae</taxon>
        <taxon>Paniceae</taxon>
        <taxon>Cenchrinae</taxon>
        <taxon>Setaria</taxon>
    </lineage>
</organism>
<protein>
    <submittedName>
        <fullName evidence="2">Uncharacterized protein</fullName>
    </submittedName>
</protein>
<feature type="compositionally biased region" description="Polar residues" evidence="1">
    <location>
        <begin position="1"/>
        <end position="11"/>
    </location>
</feature>
<dbReference type="EMBL" id="CM016556">
    <property type="protein sequence ID" value="TKW17314.1"/>
    <property type="molecule type" value="Genomic_DNA"/>
</dbReference>
<evidence type="ECO:0000313" key="3">
    <source>
        <dbReference type="Proteomes" id="UP000298652"/>
    </source>
</evidence>
<keyword evidence="3" id="KW-1185">Reference proteome</keyword>
<dbReference type="Gramene" id="TKW17314">
    <property type="protein sequence ID" value="TKW17314"/>
    <property type="gene ID" value="SEVIR_5G358650v2"/>
</dbReference>
<dbReference type="Proteomes" id="UP000298652">
    <property type="component" value="Chromosome 5"/>
</dbReference>
<reference evidence="2" key="1">
    <citation type="submission" date="2019-03" db="EMBL/GenBank/DDBJ databases">
        <title>WGS assembly of Setaria viridis.</title>
        <authorList>
            <person name="Huang P."/>
            <person name="Jenkins J."/>
            <person name="Grimwood J."/>
            <person name="Barry K."/>
            <person name="Healey A."/>
            <person name="Mamidi S."/>
            <person name="Sreedasyam A."/>
            <person name="Shu S."/>
            <person name="Feldman M."/>
            <person name="Wu J."/>
            <person name="Yu Y."/>
            <person name="Chen C."/>
            <person name="Johnson J."/>
            <person name="Rokhsar D."/>
            <person name="Baxter I."/>
            <person name="Schmutz J."/>
            <person name="Brutnell T."/>
            <person name="Kellogg E."/>
        </authorList>
    </citation>
    <scope>NUCLEOTIDE SEQUENCE [LARGE SCALE GENOMIC DNA]</scope>
</reference>
<proteinExistence type="predicted"/>
<dbReference type="AlphaFoldDB" id="A0A4U6UQH3"/>
<sequence>MPAARRSSSPMPATRRSRATKKTSGAPAVRLPRALCVCDYRRHRARRPAPQQPERPSKWTTTNTCSKKCLQEAFLQKQQNLRSFLQVLPFCGTAAGYWMKSYCYLVVLNA</sequence>
<evidence type="ECO:0000256" key="1">
    <source>
        <dbReference type="SAM" id="MobiDB-lite"/>
    </source>
</evidence>
<gene>
    <name evidence="2" type="ORF">SEVIR_5G358650v2</name>
</gene>
<name>A0A4U6UQH3_SETVI</name>
<accession>A0A4U6UQH3</accession>
<evidence type="ECO:0000313" key="2">
    <source>
        <dbReference type="EMBL" id="TKW17314.1"/>
    </source>
</evidence>